<keyword evidence="2" id="KW-1185">Reference proteome</keyword>
<dbReference type="Proteomes" id="UP000596123">
    <property type="component" value="Segment"/>
</dbReference>
<dbReference type="EMBL" id="MW366843">
    <property type="protein sequence ID" value="QQO90452.1"/>
    <property type="molecule type" value="Genomic_DNA"/>
</dbReference>
<name>A0A7T8IW66_9CAUD</name>
<protein>
    <submittedName>
        <fullName evidence="1">Uncharacterized protein</fullName>
    </submittedName>
</protein>
<sequence>MSIYKILIITSRENNNVGGVGVSQIVVDYPNKSAADEAARNLKFAQDENKTGPHTVTMIKLY</sequence>
<gene>
    <name evidence="1" type="ORF">pEaSNUABM5_00310</name>
</gene>
<organism evidence="1 2">
    <name type="scientific">Erwinia phage pEa_SNUABM_5</name>
    <dbReference type="NCBI Taxonomy" id="2797313"/>
    <lineage>
        <taxon>Viruses</taxon>
        <taxon>Duplodnaviria</taxon>
        <taxon>Heunggongvirae</taxon>
        <taxon>Uroviricota</taxon>
        <taxon>Caudoviricetes</taxon>
        <taxon>Rivsvirus</taxon>
        <taxon>Rivsvirus SNUABM5</taxon>
    </lineage>
</organism>
<evidence type="ECO:0000313" key="1">
    <source>
        <dbReference type="EMBL" id="QQO90452.1"/>
    </source>
</evidence>
<reference evidence="1 2" key="1">
    <citation type="submission" date="2020-12" db="EMBL/GenBank/DDBJ databases">
        <title>Complete genome sequence of Erwinia phage pEa_SNUABM_5.</title>
        <authorList>
            <person name="Kim S.G."/>
            <person name="Lee S.B."/>
            <person name="Kwon J."/>
            <person name="Park S.C."/>
        </authorList>
    </citation>
    <scope>NUCLEOTIDE SEQUENCE [LARGE SCALE GENOMIC DNA]</scope>
</reference>
<evidence type="ECO:0000313" key="2">
    <source>
        <dbReference type="Proteomes" id="UP000596123"/>
    </source>
</evidence>
<proteinExistence type="predicted"/>
<accession>A0A7T8IW66</accession>